<sequence>MPVNKVTWKKVGEVKEPGRYMYTFGWVTITPADLAIWELFPNAAFTLVQQVGANNEYSLGSFDLQPFELDSRD</sequence>
<evidence type="ECO:0000313" key="1">
    <source>
        <dbReference type="EMBL" id="SHN83940.1"/>
    </source>
</evidence>
<protein>
    <submittedName>
        <fullName evidence="1">Uncharacterized protein</fullName>
    </submittedName>
</protein>
<gene>
    <name evidence="1" type="ORF">SAMN05444170_5720</name>
</gene>
<dbReference type="AlphaFoldDB" id="A0A1M7ULW5"/>
<dbReference type="OrthoDB" id="8265560at2"/>
<dbReference type="RefSeq" id="WP_072823024.1">
    <property type="nucleotide sequence ID" value="NZ_LT670849.1"/>
</dbReference>
<dbReference type="EMBL" id="LT670849">
    <property type="protein sequence ID" value="SHN83940.1"/>
    <property type="molecule type" value="Genomic_DNA"/>
</dbReference>
<accession>A0A1M7ULW5</accession>
<proteinExistence type="predicted"/>
<evidence type="ECO:0000313" key="2">
    <source>
        <dbReference type="Proteomes" id="UP000184096"/>
    </source>
</evidence>
<organism evidence="1 2">
    <name type="scientific">Bradyrhizobium erythrophlei</name>
    <dbReference type="NCBI Taxonomy" id="1437360"/>
    <lineage>
        <taxon>Bacteria</taxon>
        <taxon>Pseudomonadati</taxon>
        <taxon>Pseudomonadota</taxon>
        <taxon>Alphaproteobacteria</taxon>
        <taxon>Hyphomicrobiales</taxon>
        <taxon>Nitrobacteraceae</taxon>
        <taxon>Bradyrhizobium</taxon>
    </lineage>
</organism>
<dbReference type="Proteomes" id="UP000184096">
    <property type="component" value="Chromosome I"/>
</dbReference>
<keyword evidence="2" id="KW-1185">Reference proteome</keyword>
<name>A0A1M7ULW5_9BRAD</name>
<reference evidence="2" key="1">
    <citation type="submission" date="2016-11" db="EMBL/GenBank/DDBJ databases">
        <authorList>
            <person name="Varghese N."/>
            <person name="Submissions S."/>
        </authorList>
    </citation>
    <scope>NUCLEOTIDE SEQUENCE [LARGE SCALE GENOMIC DNA]</scope>
    <source>
        <strain evidence="2">GAS401</strain>
    </source>
</reference>